<gene>
    <name evidence="2" type="ORF">LCGC14_1396220</name>
</gene>
<keyword evidence="1" id="KW-0812">Transmembrane</keyword>
<keyword evidence="1" id="KW-0472">Membrane</keyword>
<feature type="transmembrane region" description="Helical" evidence="1">
    <location>
        <begin position="9"/>
        <end position="29"/>
    </location>
</feature>
<dbReference type="AlphaFoldDB" id="A0A0F9JYN8"/>
<keyword evidence="1" id="KW-1133">Transmembrane helix</keyword>
<protein>
    <submittedName>
        <fullName evidence="2">Uncharacterized protein</fullName>
    </submittedName>
</protein>
<comment type="caution">
    <text evidence="2">The sequence shown here is derived from an EMBL/GenBank/DDBJ whole genome shotgun (WGS) entry which is preliminary data.</text>
</comment>
<evidence type="ECO:0000256" key="1">
    <source>
        <dbReference type="SAM" id="Phobius"/>
    </source>
</evidence>
<dbReference type="EMBL" id="LAZR01009073">
    <property type="protein sequence ID" value="KKM74848.1"/>
    <property type="molecule type" value="Genomic_DNA"/>
</dbReference>
<accession>A0A0F9JYN8</accession>
<organism evidence="2">
    <name type="scientific">marine sediment metagenome</name>
    <dbReference type="NCBI Taxonomy" id="412755"/>
    <lineage>
        <taxon>unclassified sequences</taxon>
        <taxon>metagenomes</taxon>
        <taxon>ecological metagenomes</taxon>
    </lineage>
</organism>
<name>A0A0F9JYN8_9ZZZZ</name>
<sequence length="72" mass="7984">MTSESIKWLYTFFLLIVTIGWAVFSVMVIKNAMSAPSPVSVLEVSGTSVLLGALIGWNALVIQHWFRKKTPT</sequence>
<evidence type="ECO:0000313" key="2">
    <source>
        <dbReference type="EMBL" id="KKM74848.1"/>
    </source>
</evidence>
<reference evidence="2" key="1">
    <citation type="journal article" date="2015" name="Nature">
        <title>Complex archaea that bridge the gap between prokaryotes and eukaryotes.</title>
        <authorList>
            <person name="Spang A."/>
            <person name="Saw J.H."/>
            <person name="Jorgensen S.L."/>
            <person name="Zaremba-Niedzwiedzka K."/>
            <person name="Martijn J."/>
            <person name="Lind A.E."/>
            <person name="van Eijk R."/>
            <person name="Schleper C."/>
            <person name="Guy L."/>
            <person name="Ettema T.J."/>
        </authorList>
    </citation>
    <scope>NUCLEOTIDE SEQUENCE</scope>
</reference>
<feature type="transmembrane region" description="Helical" evidence="1">
    <location>
        <begin position="49"/>
        <end position="66"/>
    </location>
</feature>
<proteinExistence type="predicted"/>